<keyword evidence="2" id="KW-1185">Reference proteome</keyword>
<dbReference type="Proteomes" id="UP000830115">
    <property type="component" value="Chromosome"/>
</dbReference>
<dbReference type="RefSeq" id="WP_248868444.1">
    <property type="nucleotide sequence ID" value="NZ_CP086322.1"/>
</dbReference>
<name>A0ABY4MIM2_9ACTN</name>
<evidence type="ECO:0000313" key="2">
    <source>
        <dbReference type="Proteomes" id="UP000830115"/>
    </source>
</evidence>
<sequence length="167" mass="18240">MTITEEHTTGREVNSARDLITPDEFAGVVATVQANNPDMEHDVAERITEEALKFVATAAGFPGEPLRLSRVVDEGWHALILHTGVYARLCRSLHRFIHHIPERPDATRHDPSALHRTMHRITDAGFAVDVTLWLPPTDETIPVAATCEHSEPPPAGCGADCSNTGPN</sequence>
<gene>
    <name evidence="1" type="ORF">K9S39_41580</name>
</gene>
<organism evidence="1 2">
    <name type="scientific">Streptomyces halobius</name>
    <dbReference type="NCBI Taxonomy" id="2879846"/>
    <lineage>
        <taxon>Bacteria</taxon>
        <taxon>Bacillati</taxon>
        <taxon>Actinomycetota</taxon>
        <taxon>Actinomycetes</taxon>
        <taxon>Kitasatosporales</taxon>
        <taxon>Streptomycetaceae</taxon>
        <taxon>Streptomyces</taxon>
    </lineage>
</organism>
<accession>A0ABY4MIM2</accession>
<reference evidence="1" key="1">
    <citation type="submission" date="2021-10" db="EMBL/GenBank/DDBJ databases">
        <title>Streptomyces nigrumlapis sp.nov.,an antimicrobial producing actinobacterium isolated from Black Gobi rocks.</title>
        <authorList>
            <person name="Wen Y."/>
            <person name="Zhang W."/>
            <person name="Liu X.G."/>
        </authorList>
    </citation>
    <scope>NUCLEOTIDE SEQUENCE</scope>
    <source>
        <strain evidence="1">ST13-2-2</strain>
    </source>
</reference>
<dbReference type="EMBL" id="CP086322">
    <property type="protein sequence ID" value="UQA97485.1"/>
    <property type="molecule type" value="Genomic_DNA"/>
</dbReference>
<protein>
    <submittedName>
        <fullName evidence="1">Uncharacterized protein</fullName>
    </submittedName>
</protein>
<evidence type="ECO:0000313" key="1">
    <source>
        <dbReference type="EMBL" id="UQA97485.1"/>
    </source>
</evidence>
<proteinExistence type="predicted"/>